<evidence type="ECO:0000259" key="4">
    <source>
        <dbReference type="PROSITE" id="PS50940"/>
    </source>
</evidence>
<dbReference type="InterPro" id="IPR002557">
    <property type="entry name" value="Chitin-bd_dom"/>
</dbReference>
<feature type="chain" id="PRO_5013754483" evidence="2">
    <location>
        <begin position="22"/>
        <end position="1479"/>
    </location>
</feature>
<dbReference type="Gene3D" id="4.10.410.10">
    <property type="entry name" value="Pancreatic trypsin inhibitor Kunitz domain"/>
    <property type="match status" value="3"/>
</dbReference>
<organism evidence="5 6">
    <name type="scientific">Caenorhabditis nigoni</name>
    <dbReference type="NCBI Taxonomy" id="1611254"/>
    <lineage>
        <taxon>Eukaryota</taxon>
        <taxon>Metazoa</taxon>
        <taxon>Ecdysozoa</taxon>
        <taxon>Nematoda</taxon>
        <taxon>Chromadorea</taxon>
        <taxon>Rhabditida</taxon>
        <taxon>Rhabditina</taxon>
        <taxon>Rhabditomorpha</taxon>
        <taxon>Rhabditoidea</taxon>
        <taxon>Rhabditidae</taxon>
        <taxon>Peloderinae</taxon>
        <taxon>Caenorhabditis</taxon>
    </lineage>
</organism>
<evidence type="ECO:0000259" key="3">
    <source>
        <dbReference type="PROSITE" id="PS50279"/>
    </source>
</evidence>
<dbReference type="PROSITE" id="PS00280">
    <property type="entry name" value="BPTI_KUNITZ_1"/>
    <property type="match status" value="2"/>
</dbReference>
<feature type="domain" description="BPTI/Kunitz inhibitor" evidence="3">
    <location>
        <begin position="438"/>
        <end position="492"/>
    </location>
</feature>
<dbReference type="InterPro" id="IPR006149">
    <property type="entry name" value="EB_dom"/>
</dbReference>
<evidence type="ECO:0000256" key="2">
    <source>
        <dbReference type="SAM" id="SignalP"/>
    </source>
</evidence>
<feature type="domain" description="Chitin-binding type-2" evidence="4">
    <location>
        <begin position="22"/>
        <end position="70"/>
    </location>
</feature>
<accession>A0A2G5SKH5</accession>
<dbReference type="Pfam" id="PF00014">
    <property type="entry name" value="Kunitz_BPTI"/>
    <property type="match status" value="3"/>
</dbReference>
<dbReference type="SMART" id="SM00289">
    <property type="entry name" value="WR1"/>
    <property type="match status" value="17"/>
</dbReference>
<dbReference type="InterPro" id="IPR053014">
    <property type="entry name" value="Cuticle_assoc_divergent"/>
</dbReference>
<evidence type="ECO:0000313" key="5">
    <source>
        <dbReference type="EMBL" id="PIC15550.1"/>
    </source>
</evidence>
<keyword evidence="2" id="KW-0732">Signal</keyword>
<dbReference type="PANTHER" id="PTHR46339:SF6">
    <property type="entry name" value="BPTI_KUNITZ INHIBITOR DOMAIN-CONTAINING PROTEIN"/>
    <property type="match status" value="1"/>
</dbReference>
<name>A0A2G5SKH5_9PELO</name>
<dbReference type="Pfam" id="PF01683">
    <property type="entry name" value="EB"/>
    <property type="match status" value="1"/>
</dbReference>
<feature type="domain" description="BPTI/Kunitz inhibitor" evidence="3">
    <location>
        <begin position="542"/>
        <end position="595"/>
    </location>
</feature>
<feature type="region of interest" description="Disordered" evidence="1">
    <location>
        <begin position="833"/>
        <end position="857"/>
    </location>
</feature>
<protein>
    <submittedName>
        <fullName evidence="5">Uncharacterized protein</fullName>
    </submittedName>
</protein>
<dbReference type="InterPro" id="IPR028150">
    <property type="entry name" value="Lustrin_cystein"/>
</dbReference>
<feature type="domain" description="BPTI/Kunitz inhibitor" evidence="3">
    <location>
        <begin position="331"/>
        <end position="385"/>
    </location>
</feature>
<dbReference type="CDD" id="cd00109">
    <property type="entry name" value="Kunitz-type"/>
    <property type="match status" value="2"/>
</dbReference>
<feature type="region of interest" description="Disordered" evidence="1">
    <location>
        <begin position="702"/>
        <end position="721"/>
    </location>
</feature>
<dbReference type="GO" id="GO:0008061">
    <property type="term" value="F:chitin binding"/>
    <property type="evidence" value="ECO:0007669"/>
    <property type="project" value="InterPro"/>
</dbReference>
<dbReference type="InterPro" id="IPR020901">
    <property type="entry name" value="Prtase_inh_Kunz-CS"/>
</dbReference>
<dbReference type="Pfam" id="PF14625">
    <property type="entry name" value="Lustrin_cystein"/>
    <property type="match status" value="13"/>
</dbReference>
<feature type="compositionally biased region" description="Low complexity" evidence="1">
    <location>
        <begin position="1157"/>
        <end position="1188"/>
    </location>
</feature>
<comment type="caution">
    <text evidence="5">The sequence shown here is derived from an EMBL/GenBank/DDBJ whole genome shotgun (WGS) entry which is preliminary data.</text>
</comment>
<dbReference type="GO" id="GO:0005576">
    <property type="term" value="C:extracellular region"/>
    <property type="evidence" value="ECO:0007669"/>
    <property type="project" value="InterPro"/>
</dbReference>
<dbReference type="SMART" id="SM00131">
    <property type="entry name" value="KU"/>
    <property type="match status" value="3"/>
</dbReference>
<dbReference type="InterPro" id="IPR036508">
    <property type="entry name" value="Chitin-bd_dom_sf"/>
</dbReference>
<dbReference type="PANTHER" id="PTHR46339">
    <property type="entry name" value="PROTEIN CBG15282-RELATED"/>
    <property type="match status" value="1"/>
</dbReference>
<gene>
    <name evidence="5" type="primary">Cni-E01G6.1</name>
    <name evidence="5" type="synonym">Cnig_chr_X.g22482</name>
    <name evidence="5" type="ORF">B9Z55_022482</name>
</gene>
<keyword evidence="6" id="KW-1185">Reference proteome</keyword>
<reference evidence="6" key="1">
    <citation type="submission" date="2017-10" db="EMBL/GenBank/DDBJ databases">
        <title>Rapid genome shrinkage in a self-fertile nematode reveals novel sperm competition proteins.</title>
        <authorList>
            <person name="Yin D."/>
            <person name="Schwarz E.M."/>
            <person name="Thomas C.G."/>
            <person name="Felde R.L."/>
            <person name="Korf I.F."/>
            <person name="Cutter A.D."/>
            <person name="Schartner C.M."/>
            <person name="Ralston E.J."/>
            <person name="Meyer B.J."/>
            <person name="Haag E.S."/>
        </authorList>
    </citation>
    <scope>NUCLEOTIDE SEQUENCE [LARGE SCALE GENOMIC DNA]</scope>
    <source>
        <strain evidence="6">JU1422</strain>
    </source>
</reference>
<evidence type="ECO:0000313" key="6">
    <source>
        <dbReference type="Proteomes" id="UP000230233"/>
    </source>
</evidence>
<dbReference type="PROSITE" id="PS50940">
    <property type="entry name" value="CHIT_BIND_II"/>
    <property type="match status" value="1"/>
</dbReference>
<feature type="compositionally biased region" description="Low complexity" evidence="1">
    <location>
        <begin position="835"/>
        <end position="857"/>
    </location>
</feature>
<evidence type="ECO:0000256" key="1">
    <source>
        <dbReference type="SAM" id="MobiDB-lite"/>
    </source>
</evidence>
<dbReference type="OrthoDB" id="5950222at2759"/>
<dbReference type="EMBL" id="PDUG01000006">
    <property type="protein sequence ID" value="PIC15550.1"/>
    <property type="molecule type" value="Genomic_DNA"/>
</dbReference>
<feature type="region of interest" description="Disordered" evidence="1">
    <location>
        <begin position="1155"/>
        <end position="1188"/>
    </location>
</feature>
<dbReference type="Proteomes" id="UP000230233">
    <property type="component" value="Chromosome X"/>
</dbReference>
<dbReference type="GO" id="GO:0004867">
    <property type="term" value="F:serine-type endopeptidase inhibitor activity"/>
    <property type="evidence" value="ECO:0007669"/>
    <property type="project" value="InterPro"/>
</dbReference>
<dbReference type="InterPro" id="IPR006150">
    <property type="entry name" value="Cys_repeat_1"/>
</dbReference>
<dbReference type="STRING" id="1611254.A0A2G5SKH5"/>
<dbReference type="InterPro" id="IPR002223">
    <property type="entry name" value="Kunitz_BPTI"/>
</dbReference>
<dbReference type="SUPFAM" id="SSF57625">
    <property type="entry name" value="Invertebrate chitin-binding proteins"/>
    <property type="match status" value="1"/>
</dbReference>
<dbReference type="InterPro" id="IPR036880">
    <property type="entry name" value="Kunitz_BPTI_sf"/>
</dbReference>
<dbReference type="PROSITE" id="PS50279">
    <property type="entry name" value="BPTI_KUNITZ_2"/>
    <property type="match status" value="3"/>
</dbReference>
<sequence length="1479" mass="159508">MRWCTIRHLFSISTVILLVRAGLECDPTSNIKKPDPGSPESYLYCNLEGSFSKRKCASGKIFNSETGECDSLMQADDPIDDIFSQPFFQAPDDLCGEGIPLTILSAPVTCNPSISSCPDGYSCQFYERTGSSYCCQNPTPIAKSSHDKINCGEGRVTYIEMATGKPRSCVLDSDNSCPTGFGCTLVAGTTTRCCAKDMGCAINSAPQLRGSNPNECSPTDGSSCKAGYVCSKSQYLNKFICCSNPDGEIMGSCPGGETPLENIQCSATKPCPNGFSCNDKKCCPYASVCPAGAPLNNGPMKCSENAPCPEGHSCISNAGIQYCCPAKEKVCSLPRNGGVQCASTMKSSTRYYFDIATATCRSFKFTQCGGNANNFGSLEECEGFCVDTQCPNGQAHRVGAVNANCALAQADTCPNQHFCQLPLFGPSPICCPTPELTCNEMVSAGTPCFGRGLTIQRYYFNPSTQKCQPFHYYGCNGNGNNFETIDQCQNFCLHSADNACDGLVPLKNPNSELQRCSEEDPCPAGYECNDSAFCCPTSENACNANMSRGNGCKGSTQRSMWFYDKSKKKCSQFVYNGCGGTANRFTNKIACTESCVQSSAFGLCPRGMNPFTEEGEITPKTCTLNVRATCPSGASCVKSSTNQPICCKAVTACPNNRIPYNIPGTNSVVACSIERDDCPEDFQCLESATAPGFHMCCSGPLPSSQRPVRPLPPPPAHKTRRPYEPDSFAELLSNISPCPPQLLSSGQSCTVNQIGDCPKNHICFRDVGFKQGSCCRTTPPKCSQKGYVPIFLDKTQVQVCQVDIDGCPEDSKCMTSSVAKLAICCQKYQPPSPNNRPTNNNNRGVNQGSATNNNHNNNKGAMCANGETPFRGLDNKFQECNFVHNTCPSGYQCEFSSTGQAVCCTNSNVIRCPAGSSVFEYGGRPLACPAGSNKCPQGYSCMPSTNPQHHLCCSSGTGMGMSQPQCLRGVAYVNPATNQRQFCSPMRADCPAGYTCFESDQSSQFICCTHGDLSDRFQGFCPPRQIPYISRDGFPPTCHMQLSPCPTTAPYVCIYSPEKQDSYCCAPIDTAVHVVNPDRGYASPAKNVDLLETPEQPSSNVPGMTQTFLGGPIAPGMGPVAMPDPIPGVDNARILPPALAQAEMEKKIREQFANKQNQNSENNFGNFDNNNGNNNGENNNFGNNGNNNNFNLGSGVSFNNFNNQASQSGCPLGSRPLIGFNQQITECSQQPCPDGFSCVFAEKDNRFQCCSSVSIMLAVNKPVNKQTTPSPNGQIECPPGFFNMDGKCLKILFAGQKGCISDEQCSAREANSTCDNGYCICPTSKPLVHGGKCIASCPEGFANIAGRCYDPTTVIFMDSVDERKNGTIGGYCLETLIEEKRCLVQNSYCSEKTVTCTCQLGYELEMNFEDKDDKGMCKKNSDSKYHDLKATTASPFDDELYFIDISSMNHESPLNDTGVENEDLNKYLFQSDEMIPVFA</sequence>
<proteinExistence type="predicted"/>
<dbReference type="SUPFAM" id="SSF57362">
    <property type="entry name" value="BPTI-like"/>
    <property type="match status" value="3"/>
</dbReference>
<feature type="signal peptide" evidence="2">
    <location>
        <begin position="1"/>
        <end position="21"/>
    </location>
</feature>